<feature type="region of interest" description="Disordered" evidence="1">
    <location>
        <begin position="1"/>
        <end position="43"/>
    </location>
</feature>
<dbReference type="EMBL" id="JBBWWR010000006">
    <property type="protein sequence ID" value="KAK8964589.1"/>
    <property type="molecule type" value="Genomic_DNA"/>
</dbReference>
<organism evidence="2 3">
    <name type="scientific">Platanthera guangdongensis</name>
    <dbReference type="NCBI Taxonomy" id="2320717"/>
    <lineage>
        <taxon>Eukaryota</taxon>
        <taxon>Viridiplantae</taxon>
        <taxon>Streptophyta</taxon>
        <taxon>Embryophyta</taxon>
        <taxon>Tracheophyta</taxon>
        <taxon>Spermatophyta</taxon>
        <taxon>Magnoliopsida</taxon>
        <taxon>Liliopsida</taxon>
        <taxon>Asparagales</taxon>
        <taxon>Orchidaceae</taxon>
        <taxon>Orchidoideae</taxon>
        <taxon>Orchideae</taxon>
        <taxon>Orchidinae</taxon>
        <taxon>Platanthera</taxon>
    </lineage>
</organism>
<accession>A0ABR2MK67</accession>
<evidence type="ECO:0000256" key="1">
    <source>
        <dbReference type="SAM" id="MobiDB-lite"/>
    </source>
</evidence>
<protein>
    <submittedName>
        <fullName evidence="2">Uncharacterized protein</fullName>
    </submittedName>
</protein>
<feature type="compositionally biased region" description="Basic and acidic residues" evidence="1">
    <location>
        <begin position="189"/>
        <end position="199"/>
    </location>
</feature>
<reference evidence="2 3" key="1">
    <citation type="journal article" date="2022" name="Nat. Plants">
        <title>Genomes of leafy and leafless Platanthera orchids illuminate the evolution of mycoheterotrophy.</title>
        <authorList>
            <person name="Li M.H."/>
            <person name="Liu K.W."/>
            <person name="Li Z."/>
            <person name="Lu H.C."/>
            <person name="Ye Q.L."/>
            <person name="Zhang D."/>
            <person name="Wang J.Y."/>
            <person name="Li Y.F."/>
            <person name="Zhong Z.M."/>
            <person name="Liu X."/>
            <person name="Yu X."/>
            <person name="Liu D.K."/>
            <person name="Tu X.D."/>
            <person name="Liu B."/>
            <person name="Hao Y."/>
            <person name="Liao X.Y."/>
            <person name="Jiang Y.T."/>
            <person name="Sun W.H."/>
            <person name="Chen J."/>
            <person name="Chen Y.Q."/>
            <person name="Ai Y."/>
            <person name="Zhai J.W."/>
            <person name="Wu S.S."/>
            <person name="Zhou Z."/>
            <person name="Hsiao Y.Y."/>
            <person name="Wu W.L."/>
            <person name="Chen Y.Y."/>
            <person name="Lin Y.F."/>
            <person name="Hsu J.L."/>
            <person name="Li C.Y."/>
            <person name="Wang Z.W."/>
            <person name="Zhao X."/>
            <person name="Zhong W.Y."/>
            <person name="Ma X.K."/>
            <person name="Ma L."/>
            <person name="Huang J."/>
            <person name="Chen G.Z."/>
            <person name="Huang M.Z."/>
            <person name="Huang L."/>
            <person name="Peng D.H."/>
            <person name="Luo Y.B."/>
            <person name="Zou S.Q."/>
            <person name="Chen S.P."/>
            <person name="Lan S."/>
            <person name="Tsai W.C."/>
            <person name="Van de Peer Y."/>
            <person name="Liu Z.J."/>
        </authorList>
    </citation>
    <scope>NUCLEOTIDE SEQUENCE [LARGE SCALE GENOMIC DNA]</scope>
    <source>
        <strain evidence="2">Lor288</strain>
    </source>
</reference>
<comment type="caution">
    <text evidence="2">The sequence shown here is derived from an EMBL/GenBank/DDBJ whole genome shotgun (WGS) entry which is preliminary data.</text>
</comment>
<feature type="region of interest" description="Disordered" evidence="1">
    <location>
        <begin position="189"/>
        <end position="228"/>
    </location>
</feature>
<feature type="compositionally biased region" description="Basic and acidic residues" evidence="1">
    <location>
        <begin position="23"/>
        <end position="40"/>
    </location>
</feature>
<dbReference type="Proteomes" id="UP001412067">
    <property type="component" value="Unassembled WGS sequence"/>
</dbReference>
<keyword evidence="3" id="KW-1185">Reference proteome</keyword>
<evidence type="ECO:0000313" key="3">
    <source>
        <dbReference type="Proteomes" id="UP001412067"/>
    </source>
</evidence>
<sequence>MLRLNLDGVIQSSGAQQPADDLPGEKAAEEGQTAEEKGAEEYELPEVGRTENQLVLFFSLASVDTEAVREGLRRLGHAATDIMEKGQHGAVEKKKRKKPSVAERIAKRIHLAKEPNVSVRTGAASMQFRPREKEVPETSYVTPETAVLGVILHCLQEKKERRRFDDDARFYKEKYLSLVRETKIRRTVEGHAEKPRLSDRVASGETSNPAERRVQPATTDASRPPGEYLVPLSRINQAAYRVHRTFHTMHCHLQHLYGMILQGSDQVTHMCKDRPERNEHYNRRDRRDRSDRG</sequence>
<name>A0ABR2MK67_9ASPA</name>
<evidence type="ECO:0000313" key="2">
    <source>
        <dbReference type="EMBL" id="KAK8964589.1"/>
    </source>
</evidence>
<gene>
    <name evidence="2" type="ORF">KSP40_PGU022765</name>
</gene>
<feature type="region of interest" description="Disordered" evidence="1">
    <location>
        <begin position="272"/>
        <end position="293"/>
    </location>
</feature>
<proteinExistence type="predicted"/>